<dbReference type="EMBL" id="BLAL01000206">
    <property type="protein sequence ID" value="GES91680.1"/>
    <property type="molecule type" value="Genomic_DNA"/>
</dbReference>
<reference evidence="1" key="1">
    <citation type="submission" date="2019-10" db="EMBL/GenBank/DDBJ databases">
        <title>Conservation and host-specific expression of non-tandemly repeated heterogenous ribosome RNA gene in arbuscular mycorrhizal fungi.</title>
        <authorList>
            <person name="Maeda T."/>
            <person name="Kobayashi Y."/>
            <person name="Nakagawa T."/>
            <person name="Ezawa T."/>
            <person name="Yamaguchi K."/>
            <person name="Bino T."/>
            <person name="Nishimoto Y."/>
            <person name="Shigenobu S."/>
            <person name="Kawaguchi M."/>
        </authorList>
    </citation>
    <scope>NUCLEOTIDE SEQUENCE</scope>
    <source>
        <strain evidence="1">HR1</strain>
    </source>
</reference>
<sequence length="67" mass="7915">MTYWTKMNEILLLLKINISSDNIISLTTLIIQRISGNLLELTNEINKIKFHPRDPLHLWNLKNMRPS</sequence>
<evidence type="ECO:0000313" key="2">
    <source>
        <dbReference type="Proteomes" id="UP000615446"/>
    </source>
</evidence>
<dbReference type="Proteomes" id="UP000615446">
    <property type="component" value="Unassembled WGS sequence"/>
</dbReference>
<comment type="caution">
    <text evidence="1">The sequence shown here is derived from an EMBL/GenBank/DDBJ whole genome shotgun (WGS) entry which is preliminary data.</text>
</comment>
<gene>
    <name evidence="1" type="ORF">RCL2_001848600</name>
</gene>
<proteinExistence type="predicted"/>
<name>A0A8H3LTM8_9GLOM</name>
<dbReference type="AlphaFoldDB" id="A0A8H3LTM8"/>
<evidence type="ECO:0000313" key="1">
    <source>
        <dbReference type="EMBL" id="GES91680.1"/>
    </source>
</evidence>
<accession>A0A8H3LTM8</accession>
<protein>
    <submittedName>
        <fullName evidence="1">Uncharacterized protein</fullName>
    </submittedName>
</protein>
<organism evidence="1 2">
    <name type="scientific">Rhizophagus clarus</name>
    <dbReference type="NCBI Taxonomy" id="94130"/>
    <lineage>
        <taxon>Eukaryota</taxon>
        <taxon>Fungi</taxon>
        <taxon>Fungi incertae sedis</taxon>
        <taxon>Mucoromycota</taxon>
        <taxon>Glomeromycotina</taxon>
        <taxon>Glomeromycetes</taxon>
        <taxon>Glomerales</taxon>
        <taxon>Glomeraceae</taxon>
        <taxon>Rhizophagus</taxon>
    </lineage>
</organism>